<sequence>METSKYYSLDVLLVPINIFLITTYHIYLWHSSRSKPHKTSIGAKIARQTAWLQSIIPVDEKKGTLGVQTFRNALLESILSATVAVAVNAAMAAVANNAYTSHVLLSRPVAFGSQKGSMLVFKYASACLLLLLSFLCSSMAVGCIIEAGFLLSTNGRELFVARAEVALMKGCVLAVVGNRVLFVAISYVAWMFGPVAFAISTMGMLWVFYVLDFQDTRLKLC</sequence>
<keyword evidence="1" id="KW-1133">Transmembrane helix</keyword>
<feature type="transmembrane region" description="Helical" evidence="1">
    <location>
        <begin position="78"/>
        <end position="99"/>
    </location>
</feature>
<evidence type="ECO:0000313" key="3">
    <source>
        <dbReference type="Proteomes" id="UP000639772"/>
    </source>
</evidence>
<dbReference type="Proteomes" id="UP000639772">
    <property type="component" value="Chromosome 1"/>
</dbReference>
<dbReference type="OrthoDB" id="761598at2759"/>
<evidence type="ECO:0000256" key="1">
    <source>
        <dbReference type="SAM" id="Phobius"/>
    </source>
</evidence>
<reference evidence="2 3" key="1">
    <citation type="journal article" date="2020" name="Nat. Food">
        <title>A phased Vanilla planifolia genome enables genetic improvement of flavour and production.</title>
        <authorList>
            <person name="Hasing T."/>
            <person name="Tang H."/>
            <person name="Brym M."/>
            <person name="Khazi F."/>
            <person name="Huang T."/>
            <person name="Chambers A.H."/>
        </authorList>
    </citation>
    <scope>NUCLEOTIDE SEQUENCE [LARGE SCALE GENOMIC DNA]</scope>
    <source>
        <tissue evidence="2">Leaf</tissue>
    </source>
</reference>
<dbReference type="EMBL" id="JADCNM010000001">
    <property type="protein sequence ID" value="KAG0501407.1"/>
    <property type="molecule type" value="Genomic_DNA"/>
</dbReference>
<gene>
    <name evidence="2" type="ORF">HPP92_001479</name>
</gene>
<feature type="transmembrane region" description="Helical" evidence="1">
    <location>
        <begin position="6"/>
        <end position="28"/>
    </location>
</feature>
<evidence type="ECO:0000313" key="2">
    <source>
        <dbReference type="EMBL" id="KAG0501407.1"/>
    </source>
</evidence>
<dbReference type="Pfam" id="PF04654">
    <property type="entry name" value="DUF599"/>
    <property type="match status" value="1"/>
</dbReference>
<name>A0A835SCZ0_VANPL</name>
<dbReference type="InterPro" id="IPR006747">
    <property type="entry name" value="DUF599"/>
</dbReference>
<dbReference type="PANTHER" id="PTHR31881">
    <property type="match status" value="1"/>
</dbReference>
<feature type="transmembrane region" description="Helical" evidence="1">
    <location>
        <begin position="191"/>
        <end position="211"/>
    </location>
</feature>
<keyword evidence="1" id="KW-0472">Membrane</keyword>
<protein>
    <submittedName>
        <fullName evidence="2">Uncharacterized protein</fullName>
    </submittedName>
</protein>
<proteinExistence type="predicted"/>
<organism evidence="2 3">
    <name type="scientific">Vanilla planifolia</name>
    <name type="common">Vanilla</name>
    <dbReference type="NCBI Taxonomy" id="51239"/>
    <lineage>
        <taxon>Eukaryota</taxon>
        <taxon>Viridiplantae</taxon>
        <taxon>Streptophyta</taxon>
        <taxon>Embryophyta</taxon>
        <taxon>Tracheophyta</taxon>
        <taxon>Spermatophyta</taxon>
        <taxon>Magnoliopsida</taxon>
        <taxon>Liliopsida</taxon>
        <taxon>Asparagales</taxon>
        <taxon>Orchidaceae</taxon>
        <taxon>Vanilloideae</taxon>
        <taxon>Vanilleae</taxon>
        <taxon>Vanilla</taxon>
    </lineage>
</organism>
<feature type="transmembrane region" description="Helical" evidence="1">
    <location>
        <begin position="119"/>
        <end position="145"/>
    </location>
</feature>
<dbReference type="AlphaFoldDB" id="A0A835SCZ0"/>
<comment type="caution">
    <text evidence="2">The sequence shown here is derived from an EMBL/GenBank/DDBJ whole genome shotgun (WGS) entry which is preliminary data.</text>
</comment>
<keyword evidence="1" id="KW-0812">Transmembrane</keyword>
<accession>A0A835SCZ0</accession>
<dbReference type="PANTHER" id="PTHR31881:SF11">
    <property type="entry name" value="PROTEIN, PUTATIVE-RELATED"/>
    <property type="match status" value="1"/>
</dbReference>